<feature type="binding site" evidence="14">
    <location>
        <position position="339"/>
    </location>
    <ligand>
        <name>Zn(2+)</name>
        <dbReference type="ChEBI" id="CHEBI:29105"/>
        <note>catalytic</note>
    </ligand>
</feature>
<feature type="binding site" evidence="13">
    <location>
        <begin position="576"/>
        <end position="578"/>
    </location>
    <ligand>
        <name>a peptide</name>
        <dbReference type="ChEBI" id="CHEBI:60466"/>
    </ligand>
</feature>
<evidence type="ECO:0000313" key="18">
    <source>
        <dbReference type="Proteomes" id="UP000307999"/>
    </source>
</evidence>
<feature type="chain" id="PRO_5020186163" description="Aminopeptidase N" evidence="15">
    <location>
        <begin position="29"/>
        <end position="622"/>
    </location>
</feature>
<keyword evidence="11" id="KW-0482">Metalloprotease</keyword>
<dbReference type="SUPFAM" id="SSF63737">
    <property type="entry name" value="Leukotriene A4 hydrolase N-terminal domain"/>
    <property type="match status" value="1"/>
</dbReference>
<dbReference type="SMART" id="SM01263">
    <property type="entry name" value="Leuk-A4-hydro_C"/>
    <property type="match status" value="1"/>
</dbReference>
<dbReference type="SUPFAM" id="SSF55486">
    <property type="entry name" value="Metalloproteases ('zincins'), catalytic domain"/>
    <property type="match status" value="1"/>
</dbReference>
<evidence type="ECO:0000256" key="5">
    <source>
        <dbReference type="ARBA" id="ARBA00015611"/>
    </source>
</evidence>
<dbReference type="Gene3D" id="2.60.40.1730">
    <property type="entry name" value="tricorn interacting facor f3 domain"/>
    <property type="match status" value="1"/>
</dbReference>
<dbReference type="PANTHER" id="PTHR45726:SF3">
    <property type="entry name" value="LEUKOTRIENE A-4 HYDROLASE"/>
    <property type="match status" value="1"/>
</dbReference>
<evidence type="ECO:0000256" key="1">
    <source>
        <dbReference type="ARBA" id="ARBA00000098"/>
    </source>
</evidence>
<sequence>MWFFNTQVRKQVLMTVAAFLMLSQPSMAKVDDNLTYANYDQVKVSHLHLDLDVDFQQKALVGSAELTLDWSDSGAKTIYLDTRDLVIAAVKAQQGDGEWQKVSFTLGKRDDVMGSKLTIKPTFQADKLLVKYQSQPQASGLQWLTPEQTAGKKHPFMFSQNQAIHARSWIPIQDTPAVRMTYTAQINTDKSLLAVMSANNEPGTERDGDYQFTMPQAIPPYLIAIAAGDLHFKAMSEQTGVYAEKYILDASAEEFNDTQAMITASEKLYGEYRWGRYDLLMLPPSFPFGGMENPRLSFITPTVVAGDKSLVNLIAHELAHSWSGNLVTNATWRDLWLNEGFTSYVENRIMEVVFSTERAVMEQVLGVASLKGDLESLPADDSILYLDLKGRDPDAAFSDVPYVKGQLFLMFLEQRFGRERFDPFVLAYFNHFSFQSIGTEDFLQYLYNNLINKYPGIVSKAEVEEWVFGKGLPENAPQPESDVFSKVANQSAAWQQGEKSLKDMPTDNWTVHEWLYFINELPRDLDRKKMQELDKAFDLTHSQNAEIAHAWYLLALHNNYNVIKPELEKYLINIGRRKLIVPLYMKLAESDAGLAWVKPVYEKARPGYHPLAQGTVDEILKK</sequence>
<dbReference type="InterPro" id="IPR038502">
    <property type="entry name" value="M1_LTA-4_hydro/amino_C_sf"/>
</dbReference>
<evidence type="ECO:0000313" key="17">
    <source>
        <dbReference type="EMBL" id="TKB45723.1"/>
    </source>
</evidence>
<keyword evidence="18" id="KW-1185">Reference proteome</keyword>
<dbReference type="PRINTS" id="PR00756">
    <property type="entry name" value="ALADIPTASE"/>
</dbReference>
<evidence type="ECO:0000256" key="7">
    <source>
        <dbReference type="ARBA" id="ARBA00022670"/>
    </source>
</evidence>
<dbReference type="Gene3D" id="3.30.2010.30">
    <property type="match status" value="1"/>
</dbReference>
<dbReference type="GO" id="GO:0008237">
    <property type="term" value="F:metallopeptidase activity"/>
    <property type="evidence" value="ECO:0007669"/>
    <property type="project" value="UniProtKB-KW"/>
</dbReference>
<comment type="subcellular location">
    <subcellularLocation>
        <location evidence="2">Cytoplasm</location>
    </subcellularLocation>
</comment>
<dbReference type="EMBL" id="SWDB01000014">
    <property type="protein sequence ID" value="TKB45723.1"/>
    <property type="molecule type" value="Genomic_DNA"/>
</dbReference>
<dbReference type="GO" id="GO:0016285">
    <property type="term" value="F:alanyl aminopeptidase activity"/>
    <property type="evidence" value="ECO:0007669"/>
    <property type="project" value="UniProtKB-EC"/>
</dbReference>
<evidence type="ECO:0000256" key="10">
    <source>
        <dbReference type="ARBA" id="ARBA00022833"/>
    </source>
</evidence>
<dbReference type="EC" id="3.4.11.2" evidence="4"/>
<dbReference type="InterPro" id="IPR045357">
    <property type="entry name" value="Aminopeptidase_N-like_N"/>
</dbReference>
<dbReference type="Pfam" id="PF01433">
    <property type="entry name" value="Peptidase_M1"/>
    <property type="match status" value="1"/>
</dbReference>
<evidence type="ECO:0000259" key="16">
    <source>
        <dbReference type="SMART" id="SM01263"/>
    </source>
</evidence>
<evidence type="ECO:0000256" key="15">
    <source>
        <dbReference type="SAM" id="SignalP"/>
    </source>
</evidence>
<evidence type="ECO:0000256" key="2">
    <source>
        <dbReference type="ARBA" id="ARBA00004496"/>
    </source>
</evidence>
<protein>
    <recommendedName>
        <fullName evidence="5">Aminopeptidase N</fullName>
        <ecNumber evidence="4">3.4.11.2</ecNumber>
    </recommendedName>
</protein>
<evidence type="ECO:0000256" key="11">
    <source>
        <dbReference type="ARBA" id="ARBA00023049"/>
    </source>
</evidence>
<accession>A0A4U1B5R7</accession>
<dbReference type="FunFam" id="3.30.2010.30:FF:000001">
    <property type="entry name" value="Leukotriene A(4) hydrolase"/>
    <property type="match status" value="1"/>
</dbReference>
<evidence type="ECO:0000256" key="3">
    <source>
        <dbReference type="ARBA" id="ARBA00010136"/>
    </source>
</evidence>
<gene>
    <name evidence="17" type="ORF">E8M12_07260</name>
</gene>
<keyword evidence="7" id="KW-0645">Protease</keyword>
<dbReference type="CDD" id="cd09599">
    <property type="entry name" value="M1_LTA4H"/>
    <property type="match status" value="1"/>
</dbReference>
<feature type="domain" description="Peptidase M1 leukotriene A4 hydrolase/aminopeptidase C-terminal" evidence="16">
    <location>
        <begin position="481"/>
        <end position="620"/>
    </location>
</feature>
<dbReference type="GO" id="GO:0006508">
    <property type="term" value="P:proteolysis"/>
    <property type="evidence" value="ECO:0007669"/>
    <property type="project" value="UniProtKB-KW"/>
</dbReference>
<comment type="similarity">
    <text evidence="3">Belongs to the peptidase M1 family.</text>
</comment>
<proteinExistence type="inferred from homology"/>
<dbReference type="Gene3D" id="1.25.40.320">
    <property type="entry name" value="Peptidase M1, leukotriene A4 hydrolase/aminopeptidase C-terminal domain"/>
    <property type="match status" value="1"/>
</dbReference>
<dbReference type="InterPro" id="IPR049980">
    <property type="entry name" value="LTA4H_cat"/>
</dbReference>
<dbReference type="PANTHER" id="PTHR45726">
    <property type="entry name" value="LEUKOTRIENE A-4 HYDROLASE"/>
    <property type="match status" value="1"/>
</dbReference>
<dbReference type="Pfam" id="PF09127">
    <property type="entry name" value="Leuk-A4-hydro_C"/>
    <property type="match status" value="1"/>
</dbReference>
<feature type="signal peptide" evidence="15">
    <location>
        <begin position="1"/>
        <end position="28"/>
    </location>
</feature>
<dbReference type="GO" id="GO:0005737">
    <property type="term" value="C:cytoplasm"/>
    <property type="evidence" value="ECO:0007669"/>
    <property type="project" value="UniProtKB-SubCell"/>
</dbReference>
<dbReference type="InterPro" id="IPR001930">
    <property type="entry name" value="Peptidase_M1"/>
</dbReference>
<dbReference type="AlphaFoldDB" id="A0A4U1B5R7"/>
<feature type="active site" description="Proton donor" evidence="12">
    <location>
        <position position="402"/>
    </location>
</feature>
<dbReference type="InterPro" id="IPR016024">
    <property type="entry name" value="ARM-type_fold"/>
</dbReference>
<dbReference type="InterPro" id="IPR027268">
    <property type="entry name" value="Peptidase_M4/M1_CTD_sf"/>
</dbReference>
<comment type="caution">
    <text evidence="17">The sequence shown here is derived from an EMBL/GenBank/DDBJ whole genome shotgun (WGS) entry which is preliminary data.</text>
</comment>
<evidence type="ECO:0000256" key="12">
    <source>
        <dbReference type="PIRSR" id="PIRSR634015-1"/>
    </source>
</evidence>
<comment type="catalytic activity">
    <reaction evidence="1">
        <text>Release of an N-terminal amino acid, Xaa-|-Yaa- from a peptide, amide or arylamide. Xaa is preferably Ala, but may be most amino acids including Pro (slow action). When a terminal hydrophobic residue is followed by a prolyl residue, the two may be released as an intact Xaa-Pro dipeptide.</text>
        <dbReference type="EC" id="3.4.11.2"/>
    </reaction>
</comment>
<reference evidence="17 18" key="1">
    <citation type="submission" date="2019-04" db="EMBL/GenBank/DDBJ databases">
        <title>Thalassotalea guangxiensis sp. nov., isolated from sediment of the coastal wetland.</title>
        <authorList>
            <person name="Zheng S."/>
            <person name="Zhang D."/>
        </authorList>
    </citation>
    <scope>NUCLEOTIDE SEQUENCE [LARGE SCALE GENOMIC DNA]</scope>
    <source>
        <strain evidence="17 18">ZS-4</strain>
    </source>
</reference>
<feature type="binding site" evidence="13">
    <location>
        <begin position="287"/>
        <end position="292"/>
    </location>
    <ligand>
        <name>a peptide</name>
        <dbReference type="ChEBI" id="CHEBI:60466"/>
    </ligand>
</feature>
<organism evidence="17 18">
    <name type="scientific">Thalassotalea mangrovi</name>
    <dbReference type="NCBI Taxonomy" id="2572245"/>
    <lineage>
        <taxon>Bacteria</taxon>
        <taxon>Pseudomonadati</taxon>
        <taxon>Pseudomonadota</taxon>
        <taxon>Gammaproteobacteria</taxon>
        <taxon>Alteromonadales</taxon>
        <taxon>Colwelliaceae</taxon>
        <taxon>Thalassotalea</taxon>
    </lineage>
</organism>
<feature type="binding site" evidence="13">
    <location>
        <begin position="160"/>
        <end position="162"/>
    </location>
    <ligand>
        <name>a peptide</name>
        <dbReference type="ChEBI" id="CHEBI:60466"/>
    </ligand>
</feature>
<feature type="binding site" evidence="14">
    <location>
        <position position="316"/>
    </location>
    <ligand>
        <name>Zn(2+)</name>
        <dbReference type="ChEBI" id="CHEBI:29105"/>
        <note>catalytic</note>
    </ligand>
</feature>
<evidence type="ECO:0000256" key="9">
    <source>
        <dbReference type="ARBA" id="ARBA00022801"/>
    </source>
</evidence>
<evidence type="ECO:0000256" key="8">
    <source>
        <dbReference type="ARBA" id="ARBA00022723"/>
    </source>
</evidence>
<evidence type="ECO:0000256" key="14">
    <source>
        <dbReference type="PIRSR" id="PIRSR634015-3"/>
    </source>
</evidence>
<keyword evidence="6" id="KW-0963">Cytoplasm</keyword>
<keyword evidence="15" id="KW-0732">Signal</keyword>
<evidence type="ECO:0000256" key="6">
    <source>
        <dbReference type="ARBA" id="ARBA00022490"/>
    </source>
</evidence>
<dbReference type="InterPro" id="IPR014782">
    <property type="entry name" value="Peptidase_M1_dom"/>
</dbReference>
<evidence type="ECO:0000256" key="4">
    <source>
        <dbReference type="ARBA" id="ARBA00012564"/>
    </source>
</evidence>
<keyword evidence="10 14" id="KW-0862">Zinc</keyword>
<dbReference type="InterPro" id="IPR034015">
    <property type="entry name" value="M1_LTA4H"/>
</dbReference>
<comment type="cofactor">
    <cofactor evidence="14">
        <name>Zn(2+)</name>
        <dbReference type="ChEBI" id="CHEBI:29105"/>
    </cofactor>
    <text evidence="14">Binds 1 zinc ion per subunit.</text>
</comment>
<dbReference type="InterPro" id="IPR042097">
    <property type="entry name" value="Aminopeptidase_N-like_N_sf"/>
</dbReference>
<keyword evidence="8 14" id="KW-0479">Metal-binding</keyword>
<dbReference type="SUPFAM" id="SSF48371">
    <property type="entry name" value="ARM repeat"/>
    <property type="match status" value="1"/>
</dbReference>
<dbReference type="Pfam" id="PF17900">
    <property type="entry name" value="Peptidase_M1_N"/>
    <property type="match status" value="1"/>
</dbReference>
<dbReference type="GO" id="GO:0008270">
    <property type="term" value="F:zinc ion binding"/>
    <property type="evidence" value="ECO:0007669"/>
    <property type="project" value="InterPro"/>
</dbReference>
<feature type="active site" description="Proton acceptor" evidence="12">
    <location>
        <position position="317"/>
    </location>
</feature>
<feature type="binding site" evidence="14">
    <location>
        <position position="320"/>
    </location>
    <ligand>
        <name>Zn(2+)</name>
        <dbReference type="ChEBI" id="CHEBI:29105"/>
        <note>catalytic</note>
    </ligand>
</feature>
<dbReference type="OrthoDB" id="100605at2"/>
<keyword evidence="9" id="KW-0378">Hydrolase</keyword>
<dbReference type="Proteomes" id="UP000307999">
    <property type="component" value="Unassembled WGS sequence"/>
</dbReference>
<dbReference type="InterPro" id="IPR015211">
    <property type="entry name" value="Peptidase_M1_C"/>
</dbReference>
<name>A0A4U1B5R7_9GAMM</name>
<dbReference type="Gene3D" id="1.10.390.10">
    <property type="entry name" value="Neutral Protease Domain 2"/>
    <property type="match status" value="1"/>
</dbReference>
<evidence type="ECO:0000256" key="13">
    <source>
        <dbReference type="PIRSR" id="PIRSR634015-2"/>
    </source>
</evidence>